<dbReference type="InterPro" id="IPR011060">
    <property type="entry name" value="RibuloseP-bd_barrel"/>
</dbReference>
<comment type="catalytic activity">
    <reaction evidence="1">
        <text>1-(2-carboxyphenylamino)-1-deoxy-D-ribulose 5-phosphate + H(+) = (1S,2R)-1-C-(indol-3-yl)glycerol 3-phosphate + CO2 + H2O</text>
        <dbReference type="Rhea" id="RHEA:23476"/>
        <dbReference type="ChEBI" id="CHEBI:15377"/>
        <dbReference type="ChEBI" id="CHEBI:15378"/>
        <dbReference type="ChEBI" id="CHEBI:16526"/>
        <dbReference type="ChEBI" id="CHEBI:58613"/>
        <dbReference type="ChEBI" id="CHEBI:58866"/>
        <dbReference type="EC" id="4.1.1.48"/>
    </reaction>
</comment>
<dbReference type="AlphaFoldDB" id="A0A1M4SLH9"/>
<dbReference type="EC" id="4.1.1.48" evidence="3"/>
<keyword evidence="5" id="KW-0210">Decarboxylase</keyword>
<keyword evidence="11" id="KW-1185">Reference proteome</keyword>
<sequence>MDILTKIVHHKRAEIEAKAQLISLSDLKKLKLYKRDPVSLSQLLKTNEYLPIIAEFKRRSPSKSLINQSMSVNDVANAYQNSKFAGMSVLTDQHFFGGSLEDLLQARTAFNQAILRKDFTVTSYQIHEAKAFGADVILLIAAVLDLKHLKEFTQIAQDLGLEVLVEVHSQDDLDKALQVNAELIGINNRNLKTFEVDLEHSLKLAAQLPKHQIRISESGISKPETINSLKTKGFNGFLIGEQFMKAQPQDFEPQLNQFIKEIKL</sequence>
<keyword evidence="8" id="KW-0456">Lyase</keyword>
<dbReference type="PROSITE" id="PS00614">
    <property type="entry name" value="IGPS"/>
    <property type="match status" value="1"/>
</dbReference>
<evidence type="ECO:0000256" key="6">
    <source>
        <dbReference type="ARBA" id="ARBA00022822"/>
    </source>
</evidence>
<keyword evidence="4" id="KW-0028">Amino-acid biosynthesis</keyword>
<dbReference type="InterPro" id="IPR001468">
    <property type="entry name" value="Indole-3-GlycerolPSynthase_CS"/>
</dbReference>
<evidence type="ECO:0000256" key="1">
    <source>
        <dbReference type="ARBA" id="ARBA00001633"/>
    </source>
</evidence>
<accession>A0A1M4SLH9</accession>
<keyword evidence="6" id="KW-0822">Tryptophan biosynthesis</keyword>
<keyword evidence="7" id="KW-0057">Aromatic amino acid biosynthesis</keyword>
<evidence type="ECO:0000313" key="10">
    <source>
        <dbReference type="EMBL" id="SHE33070.1"/>
    </source>
</evidence>
<name>A0A1M4SLH9_9FLAO</name>
<evidence type="ECO:0000313" key="11">
    <source>
        <dbReference type="Proteomes" id="UP000184462"/>
    </source>
</evidence>
<dbReference type="SUPFAM" id="SSF51366">
    <property type="entry name" value="Ribulose-phoshate binding barrel"/>
    <property type="match status" value="1"/>
</dbReference>
<comment type="pathway">
    <text evidence="2">Amino-acid biosynthesis; L-tryptophan biosynthesis; L-tryptophan from chorismate: step 4/5.</text>
</comment>
<dbReference type="Gene3D" id="3.20.20.70">
    <property type="entry name" value="Aldolase class I"/>
    <property type="match status" value="1"/>
</dbReference>
<dbReference type="OrthoDB" id="9804217at2"/>
<dbReference type="InterPro" id="IPR013798">
    <property type="entry name" value="Indole-3-glycerol_P_synth_dom"/>
</dbReference>
<protein>
    <recommendedName>
        <fullName evidence="3">indole-3-glycerol-phosphate synthase</fullName>
        <ecNumber evidence="3">4.1.1.48</ecNumber>
    </recommendedName>
</protein>
<evidence type="ECO:0000256" key="2">
    <source>
        <dbReference type="ARBA" id="ARBA00004696"/>
    </source>
</evidence>
<dbReference type="InterPro" id="IPR045186">
    <property type="entry name" value="Indole-3-glycerol_P_synth"/>
</dbReference>
<evidence type="ECO:0000256" key="8">
    <source>
        <dbReference type="ARBA" id="ARBA00023239"/>
    </source>
</evidence>
<dbReference type="GO" id="GO:0000162">
    <property type="term" value="P:L-tryptophan biosynthetic process"/>
    <property type="evidence" value="ECO:0007669"/>
    <property type="project" value="UniProtKB-UniPathway"/>
</dbReference>
<dbReference type="STRING" id="1155689.SAMN05444278_101222"/>
<dbReference type="InterPro" id="IPR013785">
    <property type="entry name" value="Aldolase_TIM"/>
</dbReference>
<evidence type="ECO:0000256" key="4">
    <source>
        <dbReference type="ARBA" id="ARBA00022605"/>
    </source>
</evidence>
<gene>
    <name evidence="10" type="ORF">SAMN05444278_101222</name>
</gene>
<dbReference type="NCBIfam" id="NF001377">
    <property type="entry name" value="PRK00278.2-4"/>
    <property type="match status" value="1"/>
</dbReference>
<dbReference type="CDD" id="cd00331">
    <property type="entry name" value="IGPS"/>
    <property type="match status" value="1"/>
</dbReference>
<feature type="domain" description="Indole-3-glycerol phosphate synthase" evidence="9">
    <location>
        <begin position="4"/>
        <end position="248"/>
    </location>
</feature>
<organism evidence="10 11">
    <name type="scientific">Psychroflexus salarius</name>
    <dbReference type="NCBI Taxonomy" id="1155689"/>
    <lineage>
        <taxon>Bacteria</taxon>
        <taxon>Pseudomonadati</taxon>
        <taxon>Bacteroidota</taxon>
        <taxon>Flavobacteriia</taxon>
        <taxon>Flavobacteriales</taxon>
        <taxon>Flavobacteriaceae</taxon>
        <taxon>Psychroflexus</taxon>
    </lineage>
</organism>
<dbReference type="FunFam" id="3.20.20.70:FF:000024">
    <property type="entry name" value="Indole-3-glycerol phosphate synthase"/>
    <property type="match status" value="1"/>
</dbReference>
<dbReference type="GO" id="GO:0004640">
    <property type="term" value="F:phosphoribosylanthranilate isomerase activity"/>
    <property type="evidence" value="ECO:0007669"/>
    <property type="project" value="TreeGrafter"/>
</dbReference>
<dbReference type="PANTHER" id="PTHR22854">
    <property type="entry name" value="TRYPTOPHAN BIOSYNTHESIS PROTEIN"/>
    <property type="match status" value="1"/>
</dbReference>
<dbReference type="PANTHER" id="PTHR22854:SF2">
    <property type="entry name" value="INDOLE-3-GLYCEROL-PHOSPHATE SYNTHASE"/>
    <property type="match status" value="1"/>
</dbReference>
<dbReference type="UniPathway" id="UPA00035">
    <property type="reaction ID" value="UER00043"/>
</dbReference>
<evidence type="ECO:0000259" key="9">
    <source>
        <dbReference type="Pfam" id="PF00218"/>
    </source>
</evidence>
<dbReference type="RefSeq" id="WP_073190829.1">
    <property type="nucleotide sequence ID" value="NZ_FQTW01000001.1"/>
</dbReference>
<evidence type="ECO:0000256" key="3">
    <source>
        <dbReference type="ARBA" id="ARBA00012362"/>
    </source>
</evidence>
<dbReference type="GO" id="GO:0004425">
    <property type="term" value="F:indole-3-glycerol-phosphate synthase activity"/>
    <property type="evidence" value="ECO:0007669"/>
    <property type="project" value="UniProtKB-EC"/>
</dbReference>
<dbReference type="Proteomes" id="UP000184462">
    <property type="component" value="Unassembled WGS sequence"/>
</dbReference>
<evidence type="ECO:0000256" key="5">
    <source>
        <dbReference type="ARBA" id="ARBA00022793"/>
    </source>
</evidence>
<dbReference type="EMBL" id="FQTW01000001">
    <property type="protein sequence ID" value="SHE33070.1"/>
    <property type="molecule type" value="Genomic_DNA"/>
</dbReference>
<dbReference type="Pfam" id="PF00218">
    <property type="entry name" value="IGPS"/>
    <property type="match status" value="1"/>
</dbReference>
<evidence type="ECO:0000256" key="7">
    <source>
        <dbReference type="ARBA" id="ARBA00023141"/>
    </source>
</evidence>
<proteinExistence type="predicted"/>
<reference evidence="10 11" key="1">
    <citation type="submission" date="2016-11" db="EMBL/GenBank/DDBJ databases">
        <authorList>
            <person name="Jaros S."/>
            <person name="Januszkiewicz K."/>
            <person name="Wedrychowicz H."/>
        </authorList>
    </citation>
    <scope>NUCLEOTIDE SEQUENCE [LARGE SCALE GENOMIC DNA]</scope>
    <source>
        <strain evidence="10 11">DSM 25661</strain>
    </source>
</reference>